<keyword evidence="2" id="KW-0808">Transferase</keyword>
<accession>A0ABU1X4Z8</accession>
<gene>
    <name evidence="2" type="ORF">J2W40_002945</name>
</gene>
<keyword evidence="2" id="KW-0489">Methyltransferase</keyword>
<dbReference type="RefSeq" id="WP_310226039.1">
    <property type="nucleotide sequence ID" value="NZ_JAVDWV010000013.1"/>
</dbReference>
<feature type="chain" id="PRO_5046117628" evidence="1">
    <location>
        <begin position="23"/>
        <end position="270"/>
    </location>
</feature>
<dbReference type="InterPro" id="IPR016980">
    <property type="entry name" value="S-AdoMet-dep_MeTrfase_Alr7345"/>
</dbReference>
<evidence type="ECO:0000256" key="1">
    <source>
        <dbReference type="SAM" id="SignalP"/>
    </source>
</evidence>
<feature type="signal peptide" evidence="1">
    <location>
        <begin position="1"/>
        <end position="22"/>
    </location>
</feature>
<protein>
    <submittedName>
        <fullName evidence="2">Methyltransferase</fullName>
    </submittedName>
</protein>
<keyword evidence="1" id="KW-0732">Signal</keyword>
<dbReference type="PIRSF" id="PIRSF031679">
    <property type="entry name" value="Mtase_Alr7345_prd"/>
    <property type="match status" value="1"/>
</dbReference>
<dbReference type="GO" id="GO:0008168">
    <property type="term" value="F:methyltransferase activity"/>
    <property type="evidence" value="ECO:0007669"/>
    <property type="project" value="UniProtKB-KW"/>
</dbReference>
<reference evidence="2 3" key="1">
    <citation type="submission" date="2023-07" db="EMBL/GenBank/DDBJ databases">
        <title>Sorghum-associated microbial communities from plants grown in Nebraska, USA.</title>
        <authorList>
            <person name="Schachtman D."/>
        </authorList>
    </citation>
    <scope>NUCLEOTIDE SEQUENCE [LARGE SCALE GENOMIC DNA]</scope>
    <source>
        <strain evidence="2 3">4256</strain>
    </source>
</reference>
<evidence type="ECO:0000313" key="2">
    <source>
        <dbReference type="EMBL" id="MDR7156107.1"/>
    </source>
</evidence>
<dbReference type="InterPro" id="IPR029063">
    <property type="entry name" value="SAM-dependent_MTases_sf"/>
</dbReference>
<dbReference type="Gene3D" id="3.40.50.150">
    <property type="entry name" value="Vaccinia Virus protein VP39"/>
    <property type="match status" value="1"/>
</dbReference>
<evidence type="ECO:0000313" key="3">
    <source>
        <dbReference type="Proteomes" id="UP001267638"/>
    </source>
</evidence>
<organism evidence="2 3">
    <name type="scientific">Sphingobium xenophagum</name>
    <dbReference type="NCBI Taxonomy" id="121428"/>
    <lineage>
        <taxon>Bacteria</taxon>
        <taxon>Pseudomonadati</taxon>
        <taxon>Pseudomonadota</taxon>
        <taxon>Alphaproteobacteria</taxon>
        <taxon>Sphingomonadales</taxon>
        <taxon>Sphingomonadaceae</taxon>
        <taxon>Sphingobium</taxon>
    </lineage>
</organism>
<keyword evidence="3" id="KW-1185">Reference proteome</keyword>
<sequence>MNRLARTALVATALCLPLLPLAAQHADHAAHQAADPIAAAIAAPSRTPANVARDQYRHPADTLAFFGVTPTQTVVEYSPSGGWYSEILAPLLRDHGRFYALQPSGRYLDGYKTFLAAKPTVYDKVTLVAHPDEAATIPAGSVDTVLTFRNVHNMVMAGSEAATFKAFFAMLKPGGTLGVVDHRLPEDRDSALEKSSGYLKVSTIKRIAQEAGFEFVEASEVNANPKDTADWAKGVWTLPPGLSQKEVDRDKYLTIGESDRMTLKFRKPAA</sequence>
<dbReference type="SUPFAM" id="SSF53335">
    <property type="entry name" value="S-adenosyl-L-methionine-dependent methyltransferases"/>
    <property type="match status" value="1"/>
</dbReference>
<dbReference type="EMBL" id="JAVDWV010000013">
    <property type="protein sequence ID" value="MDR7156107.1"/>
    <property type="molecule type" value="Genomic_DNA"/>
</dbReference>
<dbReference type="Proteomes" id="UP001267638">
    <property type="component" value="Unassembled WGS sequence"/>
</dbReference>
<dbReference type="GO" id="GO:0032259">
    <property type="term" value="P:methylation"/>
    <property type="evidence" value="ECO:0007669"/>
    <property type="project" value="UniProtKB-KW"/>
</dbReference>
<comment type="caution">
    <text evidence="2">The sequence shown here is derived from an EMBL/GenBank/DDBJ whole genome shotgun (WGS) entry which is preliminary data.</text>
</comment>
<name>A0ABU1X4Z8_SPHXE</name>
<proteinExistence type="predicted"/>